<protein>
    <submittedName>
        <fullName evidence="1">Uncharacterized protein</fullName>
    </submittedName>
</protein>
<dbReference type="STRING" id="1036808.A0A0C3EFT0"/>
<dbReference type="HOGENOM" id="CLU_1062300_0_0_1"/>
<dbReference type="EMBL" id="KN822015">
    <property type="protein sequence ID" value="KIM66786.1"/>
    <property type="molecule type" value="Genomic_DNA"/>
</dbReference>
<organism evidence="1 2">
    <name type="scientific">Scleroderma citrinum Foug A</name>
    <dbReference type="NCBI Taxonomy" id="1036808"/>
    <lineage>
        <taxon>Eukaryota</taxon>
        <taxon>Fungi</taxon>
        <taxon>Dikarya</taxon>
        <taxon>Basidiomycota</taxon>
        <taxon>Agaricomycotina</taxon>
        <taxon>Agaricomycetes</taxon>
        <taxon>Agaricomycetidae</taxon>
        <taxon>Boletales</taxon>
        <taxon>Sclerodermatineae</taxon>
        <taxon>Sclerodermataceae</taxon>
        <taxon>Scleroderma</taxon>
    </lineage>
</organism>
<gene>
    <name evidence="1" type="ORF">SCLCIDRAFT_21573</name>
</gene>
<evidence type="ECO:0000313" key="2">
    <source>
        <dbReference type="Proteomes" id="UP000053989"/>
    </source>
</evidence>
<dbReference type="OrthoDB" id="2404451at2759"/>
<reference evidence="1 2" key="1">
    <citation type="submission" date="2014-04" db="EMBL/GenBank/DDBJ databases">
        <authorList>
            <consortium name="DOE Joint Genome Institute"/>
            <person name="Kuo A."/>
            <person name="Kohler A."/>
            <person name="Nagy L.G."/>
            <person name="Floudas D."/>
            <person name="Copeland A."/>
            <person name="Barry K.W."/>
            <person name="Cichocki N."/>
            <person name="Veneault-Fourrey C."/>
            <person name="LaButti K."/>
            <person name="Lindquist E.A."/>
            <person name="Lipzen A."/>
            <person name="Lundell T."/>
            <person name="Morin E."/>
            <person name="Murat C."/>
            <person name="Sun H."/>
            <person name="Tunlid A."/>
            <person name="Henrissat B."/>
            <person name="Grigoriev I.V."/>
            <person name="Hibbett D.S."/>
            <person name="Martin F."/>
            <person name="Nordberg H.P."/>
            <person name="Cantor M.N."/>
            <person name="Hua S.X."/>
        </authorList>
    </citation>
    <scope>NUCLEOTIDE SEQUENCE [LARGE SCALE GENOMIC DNA]</scope>
    <source>
        <strain evidence="1 2">Foug A</strain>
    </source>
</reference>
<dbReference type="InParanoid" id="A0A0C3EFT0"/>
<sequence length="262" mass="29760">MTMRNYMDEQHTSHDHPHPGVVFYLHYHLLELPYAIQVLSITNGQIFLEAELFFRGIMQKCAGSLKLYLVQYHEVAAFAYGAIDPTCVLLPPRATTSPEPSLFKKVIAALATRYDTPATNVHRVCSAQSVRTWGKVRRLNGGYESLVDKYARQKRRQPEYEMKTFYGQLQHLFVVSLPPDTNLNLTEPTVHILASIKTCKIERTNVDLDIHYYSKLGGLDVLDIKCIQCVVGRIPCNNGWAIIDRSGDLARAFYVPETGNEE</sequence>
<dbReference type="AlphaFoldDB" id="A0A0C3EFT0"/>
<keyword evidence="2" id="KW-1185">Reference proteome</keyword>
<dbReference type="Proteomes" id="UP000053989">
    <property type="component" value="Unassembled WGS sequence"/>
</dbReference>
<evidence type="ECO:0000313" key="1">
    <source>
        <dbReference type="EMBL" id="KIM66786.1"/>
    </source>
</evidence>
<reference evidence="2" key="2">
    <citation type="submission" date="2015-01" db="EMBL/GenBank/DDBJ databases">
        <title>Evolutionary Origins and Diversification of the Mycorrhizal Mutualists.</title>
        <authorList>
            <consortium name="DOE Joint Genome Institute"/>
            <consortium name="Mycorrhizal Genomics Consortium"/>
            <person name="Kohler A."/>
            <person name="Kuo A."/>
            <person name="Nagy L.G."/>
            <person name="Floudas D."/>
            <person name="Copeland A."/>
            <person name="Barry K.W."/>
            <person name="Cichocki N."/>
            <person name="Veneault-Fourrey C."/>
            <person name="LaButti K."/>
            <person name="Lindquist E.A."/>
            <person name="Lipzen A."/>
            <person name="Lundell T."/>
            <person name="Morin E."/>
            <person name="Murat C."/>
            <person name="Riley R."/>
            <person name="Ohm R."/>
            <person name="Sun H."/>
            <person name="Tunlid A."/>
            <person name="Henrissat B."/>
            <person name="Grigoriev I.V."/>
            <person name="Hibbett D.S."/>
            <person name="Martin F."/>
        </authorList>
    </citation>
    <scope>NUCLEOTIDE SEQUENCE [LARGE SCALE GENOMIC DNA]</scope>
    <source>
        <strain evidence="2">Foug A</strain>
    </source>
</reference>
<name>A0A0C3EFT0_9AGAM</name>
<proteinExistence type="predicted"/>
<accession>A0A0C3EFT0</accession>